<dbReference type="Gene3D" id="1.10.150.130">
    <property type="match status" value="1"/>
</dbReference>
<dbReference type="InterPro" id="IPR050808">
    <property type="entry name" value="Phage_Integrase"/>
</dbReference>
<evidence type="ECO:0000259" key="5">
    <source>
        <dbReference type="PROSITE" id="PS51898"/>
    </source>
</evidence>
<dbReference type="AlphaFoldDB" id="A0A4Y6PUR1"/>
<dbReference type="Proteomes" id="UP000315995">
    <property type="component" value="Chromosome"/>
</dbReference>
<proteinExistence type="inferred from homology"/>
<dbReference type="EMBL" id="CP041186">
    <property type="protein sequence ID" value="QDG52084.1"/>
    <property type="molecule type" value="Genomic_DNA"/>
</dbReference>
<dbReference type="PANTHER" id="PTHR30629">
    <property type="entry name" value="PROPHAGE INTEGRASE"/>
    <property type="match status" value="1"/>
</dbReference>
<sequence length="405" mass="46671">MRIKTAMDDEGVSMTSYQNIKELEDGRYQIRFRYTDPLTGKLKNVRRHFDGTLREAIAERDRLKVAARNGELYRSETVSNRATVDDLFPRWKEHRRNRAGRRTRSLAPSTLDTQHSILERHMLPDMGDWIVAEIQLHHLERMTDEWAMATKKNGELYSPATVNSWIRAAKVFLKWAFKRVGRNTHIVDDWSKLPQPEKTKGRSLDPEQSRKLLAAMKAECPKWYPLTLVLLVTGQRFSTVSALEWEDLDREKGYIDFNKSQVLGEVRRGSKTGQILRLPVPDRVFEVLEEHRAYMREKKHPGLRTGLVFPAKIDPDKAVNDGYMTPASLHKPLNKGCEKAGIPRVSPHDLRRTFNSLALEAGLSAHLLRTITGHTEEMTDHYYHDTKEGRQQITDAICGELLPAE</sequence>
<keyword evidence="4" id="KW-0233">DNA recombination</keyword>
<dbReference type="InterPro" id="IPR011010">
    <property type="entry name" value="DNA_brk_join_enz"/>
</dbReference>
<reference evidence="6 7" key="1">
    <citation type="submission" date="2019-06" db="EMBL/GenBank/DDBJ databases">
        <title>Persicimonas caeni gen. nov., sp. nov., a predatory bacterium isolated from solar saltern.</title>
        <authorList>
            <person name="Wang S."/>
        </authorList>
    </citation>
    <scope>NUCLEOTIDE SEQUENCE [LARGE SCALE GENOMIC DNA]</scope>
    <source>
        <strain evidence="6 7">YN101</strain>
    </source>
</reference>
<keyword evidence="7" id="KW-1185">Reference proteome</keyword>
<organism evidence="6 7">
    <name type="scientific">Persicimonas caeni</name>
    <dbReference type="NCBI Taxonomy" id="2292766"/>
    <lineage>
        <taxon>Bacteria</taxon>
        <taxon>Deltaproteobacteria</taxon>
        <taxon>Bradymonadales</taxon>
        <taxon>Bradymonadaceae</taxon>
        <taxon>Persicimonas</taxon>
    </lineage>
</organism>
<dbReference type="InterPro" id="IPR013762">
    <property type="entry name" value="Integrase-like_cat_sf"/>
</dbReference>
<evidence type="ECO:0000256" key="2">
    <source>
        <dbReference type="ARBA" id="ARBA00022908"/>
    </source>
</evidence>
<evidence type="ECO:0000313" key="6">
    <source>
        <dbReference type="EMBL" id="QDG52084.1"/>
    </source>
</evidence>
<dbReference type="InterPro" id="IPR010998">
    <property type="entry name" value="Integrase_recombinase_N"/>
</dbReference>
<dbReference type="CDD" id="cd00796">
    <property type="entry name" value="INT_Rci_Hp1_C"/>
    <property type="match status" value="1"/>
</dbReference>
<gene>
    <name evidence="6" type="ORF">FIV42_15435</name>
</gene>
<dbReference type="PANTHER" id="PTHR30629:SF2">
    <property type="entry name" value="PROPHAGE INTEGRASE INTS-RELATED"/>
    <property type="match status" value="1"/>
</dbReference>
<dbReference type="GO" id="GO:0003677">
    <property type="term" value="F:DNA binding"/>
    <property type="evidence" value="ECO:0007669"/>
    <property type="project" value="UniProtKB-KW"/>
</dbReference>
<accession>A0A5B8Y5T4</accession>
<dbReference type="GO" id="GO:0015074">
    <property type="term" value="P:DNA integration"/>
    <property type="evidence" value="ECO:0007669"/>
    <property type="project" value="UniProtKB-KW"/>
</dbReference>
<evidence type="ECO:0000256" key="4">
    <source>
        <dbReference type="ARBA" id="ARBA00023172"/>
    </source>
</evidence>
<dbReference type="GO" id="GO:0006310">
    <property type="term" value="P:DNA recombination"/>
    <property type="evidence" value="ECO:0007669"/>
    <property type="project" value="UniProtKB-KW"/>
</dbReference>
<evidence type="ECO:0000313" key="7">
    <source>
        <dbReference type="Proteomes" id="UP000315995"/>
    </source>
</evidence>
<dbReference type="SUPFAM" id="SSF56349">
    <property type="entry name" value="DNA breaking-rejoining enzymes"/>
    <property type="match status" value="1"/>
</dbReference>
<evidence type="ECO:0000256" key="1">
    <source>
        <dbReference type="ARBA" id="ARBA00008857"/>
    </source>
</evidence>
<evidence type="ECO:0000256" key="3">
    <source>
        <dbReference type="ARBA" id="ARBA00023125"/>
    </source>
</evidence>
<dbReference type="InterPro" id="IPR002104">
    <property type="entry name" value="Integrase_catalytic"/>
</dbReference>
<protein>
    <submittedName>
        <fullName evidence="6">Site-specific integrase</fullName>
    </submittedName>
</protein>
<keyword evidence="2" id="KW-0229">DNA integration</keyword>
<accession>A0A4Y6PUR1</accession>
<comment type="similarity">
    <text evidence="1">Belongs to the 'phage' integrase family.</text>
</comment>
<dbReference type="OrthoDB" id="5429327at2"/>
<keyword evidence="3" id="KW-0238">DNA-binding</keyword>
<dbReference type="Gene3D" id="1.10.443.10">
    <property type="entry name" value="Intergrase catalytic core"/>
    <property type="match status" value="1"/>
</dbReference>
<dbReference type="Pfam" id="PF00589">
    <property type="entry name" value="Phage_integrase"/>
    <property type="match status" value="1"/>
</dbReference>
<name>A0A4Y6PUR1_PERCE</name>
<feature type="domain" description="Tyr recombinase" evidence="5">
    <location>
        <begin position="199"/>
        <end position="395"/>
    </location>
</feature>
<dbReference type="PROSITE" id="PS51898">
    <property type="entry name" value="TYR_RECOMBINASE"/>
    <property type="match status" value="1"/>
</dbReference>